<dbReference type="RefSeq" id="WP_139538990.1">
    <property type="nucleotide sequence ID" value="NZ_CABEJC010000015.1"/>
</dbReference>
<accession>A0A564MPK2</accession>
<keyword evidence="1" id="KW-0472">Membrane</keyword>
<dbReference type="EMBL" id="CABGGS010000012">
    <property type="protein sequence ID" value="VUS49704.1"/>
    <property type="molecule type" value="Genomic_DNA"/>
</dbReference>
<evidence type="ECO:0000259" key="2">
    <source>
        <dbReference type="Pfam" id="PF25319"/>
    </source>
</evidence>
<dbReference type="Pfam" id="PF25319">
    <property type="entry name" value="HofO"/>
    <property type="match status" value="1"/>
</dbReference>
<feature type="transmembrane region" description="Helical" evidence="1">
    <location>
        <begin position="15"/>
        <end position="32"/>
    </location>
</feature>
<feature type="domain" description="DNA utilization protein HofO C-terminal" evidence="2">
    <location>
        <begin position="73"/>
        <end position="142"/>
    </location>
</feature>
<evidence type="ECO:0000313" key="6">
    <source>
        <dbReference type="Proteomes" id="UP000318370"/>
    </source>
</evidence>
<proteinExistence type="predicted"/>
<dbReference type="InterPro" id="IPR057522">
    <property type="entry name" value="HofO_C"/>
</dbReference>
<keyword evidence="1" id="KW-0812">Transmembrane</keyword>
<name>A0A564MPK2_9ENTR</name>
<organism evidence="4 6">
    <name type="scientific">Klebsiella spallanzanii</name>
    <dbReference type="NCBI Taxonomy" id="2587528"/>
    <lineage>
        <taxon>Bacteria</taxon>
        <taxon>Pseudomonadati</taxon>
        <taxon>Pseudomonadota</taxon>
        <taxon>Gammaproteobacteria</taxon>
        <taxon>Enterobacterales</taxon>
        <taxon>Enterobacteriaceae</taxon>
        <taxon>Klebsiella/Raoultella group</taxon>
        <taxon>Klebsiella</taxon>
    </lineage>
</organism>
<evidence type="ECO:0000313" key="3">
    <source>
        <dbReference type="EMBL" id="VUS49704.1"/>
    </source>
</evidence>
<dbReference type="Proteomes" id="UP000317652">
    <property type="component" value="Unassembled WGS sequence"/>
</dbReference>
<sequence length="144" mass="16201">MREHLERWLTERKSLFVPPVALILIAGFWIGLQPQPLQVQDSRSARIQEQWRKLLPLRATLQDVGIEAQPQIFSPVDLPVAGASLIAWRPVGRGGEMQLEVDWQAVPALFSWLARCGMVATAFTLRPEKQALQLSLQLEAEDAP</sequence>
<keyword evidence="5" id="KW-1185">Reference proteome</keyword>
<dbReference type="EMBL" id="CABGHF010000034">
    <property type="protein sequence ID" value="VUS95587.1"/>
    <property type="molecule type" value="Genomic_DNA"/>
</dbReference>
<gene>
    <name evidence="4" type="ORF">SB6408_01628</name>
    <name evidence="3" type="ORF">SB6411_01274</name>
</gene>
<evidence type="ECO:0000256" key="1">
    <source>
        <dbReference type="SAM" id="Phobius"/>
    </source>
</evidence>
<dbReference type="AlphaFoldDB" id="A0A564MPK2"/>
<reference evidence="5 6" key="1">
    <citation type="submission" date="2019-07" db="EMBL/GenBank/DDBJ databases">
        <authorList>
            <person name="Brisse S."/>
            <person name="Rodrigues C."/>
            <person name="Thorpe H."/>
        </authorList>
    </citation>
    <scope>NUCLEOTIDE SEQUENCE [LARGE SCALE GENOMIC DNA]</scope>
    <source>
        <strain evidence="4">SB6408</strain>
        <strain evidence="3">SB6411</strain>
    </source>
</reference>
<keyword evidence="1" id="KW-1133">Transmembrane helix</keyword>
<protein>
    <recommendedName>
        <fullName evidence="2">DNA utilization protein HofO C-terminal domain-containing protein</fullName>
    </recommendedName>
</protein>
<evidence type="ECO:0000313" key="4">
    <source>
        <dbReference type="EMBL" id="VUS95587.1"/>
    </source>
</evidence>
<dbReference type="Proteomes" id="UP000318370">
    <property type="component" value="Unassembled WGS sequence"/>
</dbReference>
<evidence type="ECO:0000313" key="5">
    <source>
        <dbReference type="Proteomes" id="UP000317652"/>
    </source>
</evidence>